<reference evidence="1 2" key="1">
    <citation type="journal article" date="2022" name="New Phytol.">
        <title>Ecological generalism drives hyperdiversity of secondary metabolite gene clusters in xylarialean endophytes.</title>
        <authorList>
            <person name="Franco M.E.E."/>
            <person name="Wisecaver J.H."/>
            <person name="Arnold A.E."/>
            <person name="Ju Y.M."/>
            <person name="Slot J.C."/>
            <person name="Ahrendt S."/>
            <person name="Moore L.P."/>
            <person name="Eastman K.E."/>
            <person name="Scott K."/>
            <person name="Konkel Z."/>
            <person name="Mondo S.J."/>
            <person name="Kuo A."/>
            <person name="Hayes R.D."/>
            <person name="Haridas S."/>
            <person name="Andreopoulos B."/>
            <person name="Riley R."/>
            <person name="LaButti K."/>
            <person name="Pangilinan J."/>
            <person name="Lipzen A."/>
            <person name="Amirebrahimi M."/>
            <person name="Yan J."/>
            <person name="Adam C."/>
            <person name="Keymanesh K."/>
            <person name="Ng V."/>
            <person name="Louie K."/>
            <person name="Northen T."/>
            <person name="Drula E."/>
            <person name="Henrissat B."/>
            <person name="Hsieh H.M."/>
            <person name="Youens-Clark K."/>
            <person name="Lutzoni F."/>
            <person name="Miadlikowska J."/>
            <person name="Eastwood D.C."/>
            <person name="Hamelin R.C."/>
            <person name="Grigoriev I.V."/>
            <person name="U'Ren J.M."/>
        </authorList>
    </citation>
    <scope>NUCLEOTIDE SEQUENCE [LARGE SCALE GENOMIC DNA]</scope>
    <source>
        <strain evidence="1 2">ER1909</strain>
    </source>
</reference>
<protein>
    <submittedName>
        <fullName evidence="1">Uncharacterized protein</fullName>
    </submittedName>
</protein>
<sequence length="645" mass="74247">MDDDSRDHLLGISVRHQQPIINLLLDIQQEKEQRTEVSSKFLDELECFYVGIGKSGKIKLFREWIRVSREPNYVALSYTWSPSKDEESTKGGYLVQNRNQSRSYPSGVRDCVLDRITKYMKHKDVQLLWIDRHSIPQQNCKDPQCECGLCKKKAAALRSMDWVYKKSNHPVALLGRPINAKRDLDLLYQILTREFASDPQPMGFTGCREWERNALKLLYKITSDLWWQRAWTYQENYKGGKKMILLIPHPQLLEEHKLKCEFFGDVPGELCIKSICFFEKATSLCQIFKDRKDMTPVAEEMIDWILSRAGRYKELLDKSEPMDPAIIADTERRGVKEPWDRLSIVANCCDYPVRLAEQQLRHNGCSLSLSMLGMCLLNGLILYNGISTSKSISKMSVSEFLEAQSFHKFQSPLGQPNLTFNKGCRFIDVELGEVGVGTKGHIWVLDQIIDTATFKGQLPWVDNPRDDLDLWTQKRLTQLSRKLGSPFPEGLANDIEAFLRGEAVGNNSNQFVGDYMLTMAETVADAIQEKKALRLGRLWDPEGEVKPYRAIFVWQDAYRKNSNEKPAFAFTSSQPKEFGTDGCYVNDTNRHVSLEVQLAKNLANDRIPYLHTKRWLLGLCFFKGDSREEVIFPWPQALMDIKPDL</sequence>
<evidence type="ECO:0000313" key="1">
    <source>
        <dbReference type="EMBL" id="KAI6080514.1"/>
    </source>
</evidence>
<accession>A0ACC0CJB8</accession>
<dbReference type="Proteomes" id="UP001497680">
    <property type="component" value="Unassembled WGS sequence"/>
</dbReference>
<gene>
    <name evidence="1" type="ORF">F4821DRAFT_251367</name>
</gene>
<organism evidence="1 2">
    <name type="scientific">Hypoxylon rubiginosum</name>
    <dbReference type="NCBI Taxonomy" id="110542"/>
    <lineage>
        <taxon>Eukaryota</taxon>
        <taxon>Fungi</taxon>
        <taxon>Dikarya</taxon>
        <taxon>Ascomycota</taxon>
        <taxon>Pezizomycotina</taxon>
        <taxon>Sordariomycetes</taxon>
        <taxon>Xylariomycetidae</taxon>
        <taxon>Xylariales</taxon>
        <taxon>Hypoxylaceae</taxon>
        <taxon>Hypoxylon</taxon>
    </lineage>
</organism>
<keyword evidence="2" id="KW-1185">Reference proteome</keyword>
<name>A0ACC0CJB8_9PEZI</name>
<evidence type="ECO:0000313" key="2">
    <source>
        <dbReference type="Proteomes" id="UP001497680"/>
    </source>
</evidence>
<proteinExistence type="predicted"/>
<comment type="caution">
    <text evidence="1">The sequence shown here is derived from an EMBL/GenBank/DDBJ whole genome shotgun (WGS) entry which is preliminary data.</text>
</comment>
<dbReference type="EMBL" id="MU394438">
    <property type="protein sequence ID" value="KAI6080514.1"/>
    <property type="molecule type" value="Genomic_DNA"/>
</dbReference>